<dbReference type="KEGG" id="tnl:113499626"/>
<dbReference type="InterPro" id="IPR011042">
    <property type="entry name" value="6-blade_b-propeller_TolB-like"/>
</dbReference>
<evidence type="ECO:0000256" key="2">
    <source>
        <dbReference type="PIRSR" id="PIRSR605511-1"/>
    </source>
</evidence>
<name>A0A7E5W5N8_TRINI</name>
<dbReference type="AlphaFoldDB" id="A0A7E5W5N8"/>
<evidence type="ECO:0000259" key="4">
    <source>
        <dbReference type="Pfam" id="PF08450"/>
    </source>
</evidence>
<dbReference type="InterPro" id="IPR005511">
    <property type="entry name" value="SMP-30"/>
</dbReference>
<dbReference type="OrthoDB" id="423498at2759"/>
<comment type="similarity">
    <text evidence="1">Belongs to the SMP-30/CGR1 family.</text>
</comment>
<keyword evidence="5" id="KW-1185">Reference proteome</keyword>
<dbReference type="PRINTS" id="PR01790">
    <property type="entry name" value="SMP30FAMILY"/>
</dbReference>
<dbReference type="Proteomes" id="UP000322000">
    <property type="component" value="Chromosome 12"/>
</dbReference>
<dbReference type="RefSeq" id="XP_026735960.1">
    <property type="nucleotide sequence ID" value="XM_026880159.1"/>
</dbReference>
<keyword evidence="3" id="KW-0479">Metal-binding</keyword>
<dbReference type="PANTHER" id="PTHR10907:SF47">
    <property type="entry name" value="REGUCALCIN"/>
    <property type="match status" value="1"/>
</dbReference>
<sequence length="232" mass="26222">MDWNKTGDSALKFVATFDQGLPENILNEGHIDALGRFWGGTKGRQLGDRVAADEGALYSLEAPHFIPRIQLKPVSISNGLVWSLNNSVLFYIDSLTRTIDAFNFNLKKGQISHRRPILEIGDYWEEKVIADGMTIDKDGFLWIAMMFHGCIVRIDPDRREIVERYKLPVTLVTSMTWAGRHLDDLIVTTSRRNMDPEQLAKEPLAGSIFVLHKMGTAGAQSHKFNFPDADDY</sequence>
<evidence type="ECO:0000313" key="6">
    <source>
        <dbReference type="RefSeq" id="XP_026735960.1"/>
    </source>
</evidence>
<proteinExistence type="inferred from homology"/>
<feature type="binding site" evidence="3">
    <location>
        <position position="131"/>
    </location>
    <ligand>
        <name>a divalent metal cation</name>
        <dbReference type="ChEBI" id="CHEBI:60240"/>
    </ligand>
</feature>
<evidence type="ECO:0000256" key="1">
    <source>
        <dbReference type="ARBA" id="ARBA00008853"/>
    </source>
</evidence>
<evidence type="ECO:0000256" key="3">
    <source>
        <dbReference type="PIRSR" id="PIRSR605511-2"/>
    </source>
</evidence>
<dbReference type="InParanoid" id="A0A7E5W5N8"/>
<feature type="binding site" evidence="3">
    <location>
        <position position="78"/>
    </location>
    <ligand>
        <name>a divalent metal cation</name>
        <dbReference type="ChEBI" id="CHEBI:60240"/>
    </ligand>
</feature>
<protein>
    <submittedName>
        <fullName evidence="6">Regucalcin-like</fullName>
    </submittedName>
</protein>
<dbReference type="GeneID" id="113499626"/>
<feature type="active site" description="Proton donor/acceptor" evidence="2">
    <location>
        <position position="131"/>
    </location>
</feature>
<dbReference type="Gene3D" id="2.120.10.30">
    <property type="entry name" value="TolB, C-terminal domain"/>
    <property type="match status" value="1"/>
</dbReference>
<gene>
    <name evidence="6" type="primary">LOC113499626</name>
</gene>
<dbReference type="SUPFAM" id="SSF63829">
    <property type="entry name" value="Calcium-dependent phosphotriesterase"/>
    <property type="match status" value="1"/>
</dbReference>
<keyword evidence="3" id="KW-0862">Zinc</keyword>
<dbReference type="Pfam" id="PF08450">
    <property type="entry name" value="SGL"/>
    <property type="match status" value="1"/>
</dbReference>
<comment type="cofactor">
    <cofactor evidence="3">
        <name>Zn(2+)</name>
        <dbReference type="ChEBI" id="CHEBI:29105"/>
    </cofactor>
    <text evidence="3">Binds 1 divalent metal cation per subunit.</text>
</comment>
<reference evidence="6" key="1">
    <citation type="submission" date="2025-08" db="UniProtKB">
        <authorList>
            <consortium name="RefSeq"/>
        </authorList>
    </citation>
    <scope>IDENTIFICATION</scope>
</reference>
<dbReference type="GO" id="GO:0005509">
    <property type="term" value="F:calcium ion binding"/>
    <property type="evidence" value="ECO:0007669"/>
    <property type="project" value="TreeGrafter"/>
</dbReference>
<organism evidence="5 6">
    <name type="scientific">Trichoplusia ni</name>
    <name type="common">Cabbage looper</name>
    <dbReference type="NCBI Taxonomy" id="7111"/>
    <lineage>
        <taxon>Eukaryota</taxon>
        <taxon>Metazoa</taxon>
        <taxon>Ecdysozoa</taxon>
        <taxon>Arthropoda</taxon>
        <taxon>Hexapoda</taxon>
        <taxon>Insecta</taxon>
        <taxon>Pterygota</taxon>
        <taxon>Neoptera</taxon>
        <taxon>Endopterygota</taxon>
        <taxon>Lepidoptera</taxon>
        <taxon>Glossata</taxon>
        <taxon>Ditrysia</taxon>
        <taxon>Noctuoidea</taxon>
        <taxon>Noctuidae</taxon>
        <taxon>Plusiinae</taxon>
        <taxon>Trichoplusia</taxon>
    </lineage>
</organism>
<feature type="binding site" evidence="3">
    <location>
        <position position="27"/>
    </location>
    <ligand>
        <name>substrate</name>
    </ligand>
</feature>
<feature type="domain" description="SMP-30/Gluconolactonase/LRE-like region" evidence="4">
    <location>
        <begin position="13"/>
        <end position="190"/>
    </location>
</feature>
<dbReference type="GO" id="GO:0019853">
    <property type="term" value="P:L-ascorbic acid biosynthetic process"/>
    <property type="evidence" value="ECO:0007669"/>
    <property type="project" value="TreeGrafter"/>
</dbReference>
<evidence type="ECO:0000313" key="5">
    <source>
        <dbReference type="Proteomes" id="UP000322000"/>
    </source>
</evidence>
<accession>A0A7E5W5N8</accession>
<dbReference type="PANTHER" id="PTHR10907">
    <property type="entry name" value="REGUCALCIN"/>
    <property type="match status" value="1"/>
</dbReference>
<dbReference type="InterPro" id="IPR013658">
    <property type="entry name" value="SGL"/>
</dbReference>
<dbReference type="GO" id="GO:0004341">
    <property type="term" value="F:gluconolactonase activity"/>
    <property type="evidence" value="ECO:0007669"/>
    <property type="project" value="TreeGrafter"/>
</dbReference>